<comment type="caution">
    <text evidence="2">The sequence shown here is derived from an EMBL/GenBank/DDBJ whole genome shotgun (WGS) entry which is preliminary data.</text>
</comment>
<evidence type="ECO:0000313" key="2">
    <source>
        <dbReference type="EMBL" id="CAG8827275.1"/>
    </source>
</evidence>
<protein>
    <submittedName>
        <fullName evidence="2">1748_t:CDS:1</fullName>
    </submittedName>
</protein>
<feature type="region of interest" description="Disordered" evidence="1">
    <location>
        <begin position="1"/>
        <end position="35"/>
    </location>
</feature>
<name>A0ABN7WCZ2_GIGMA</name>
<feature type="non-terminal residue" evidence="2">
    <location>
        <position position="716"/>
    </location>
</feature>
<gene>
    <name evidence="2" type="ORF">GMARGA_LOCUS29353</name>
</gene>
<evidence type="ECO:0000313" key="3">
    <source>
        <dbReference type="Proteomes" id="UP000789901"/>
    </source>
</evidence>
<feature type="region of interest" description="Disordered" evidence="1">
    <location>
        <begin position="96"/>
        <end position="117"/>
    </location>
</feature>
<sequence>MSFNKDKFTTVEDVTSSPTNSDIEPSPKTGQTNFENFGRLSMDLLRFFDFVGSDNLGKGKGCESEKNSKEASDDSNKFNFEAFSDGFGNVPFDEGRSKAKSSNDFMPPRMPSAANEMPTDWGFQEGLWKKRDLSKARNQWEYNEWCRIGLLLDKALLSGEVEYVHLAKQLVLERAYVVRVADEDGWGVAVKMAASDIMDPMSELFGAKRERARTAAQQFYRSKRPRASYEQNHTFNGRQWQPQTQVPNMYVPTFVPSTLLESKLEQWRESSPQESSGSCFLNQQAPQYNSWKNTYRQHQEFQYPQTSMYRNFGSSSRSGAPRELVCYLCEEKVQNLEKVNYTQGFSSQNKEETLGEKEELVMGRLHSKAAICYWRNVIKPAPIVMEWLERKVPLFPRGVMNLAALPVPKPWSFTIEEREWINLEHFVKPKGKGDKSGFEGLYLKGLGSSTRRESQFNNIRELLKSSKNEWDKEIVLSEQALEDMQWLIENLEKWNGHPARKPSKVKMVFVDASVVSWCGVYQGLVAAENWRINSNFNNQQQSGFENSSKWGLEKWQKDIAQEIWNLYPEDWVLKMDIVKQLENRWEKFDIDQFASHLNTKMRRFNSLHFCSGSEAGMQSTHSNYCTSLGCSSMVAHDYGGSKRGNGPSTTKGNNSTLPLRVSGTLQQQQMEVESNSNRLVHECLKYAKYLMQNFVNEVYRKRLGKAWKRFVEFSIK</sequence>
<evidence type="ECO:0000256" key="1">
    <source>
        <dbReference type="SAM" id="MobiDB-lite"/>
    </source>
</evidence>
<dbReference type="Proteomes" id="UP000789901">
    <property type="component" value="Unassembled WGS sequence"/>
</dbReference>
<proteinExistence type="predicted"/>
<dbReference type="EMBL" id="CAJVQB010039335">
    <property type="protein sequence ID" value="CAG8827275.1"/>
    <property type="molecule type" value="Genomic_DNA"/>
</dbReference>
<accession>A0ABN7WCZ2</accession>
<keyword evidence="3" id="KW-1185">Reference proteome</keyword>
<feature type="compositionally biased region" description="Basic and acidic residues" evidence="1">
    <location>
        <begin position="1"/>
        <end position="10"/>
    </location>
</feature>
<feature type="compositionally biased region" description="Polar residues" evidence="1">
    <location>
        <begin position="12"/>
        <end position="35"/>
    </location>
</feature>
<reference evidence="2 3" key="1">
    <citation type="submission" date="2021-06" db="EMBL/GenBank/DDBJ databases">
        <authorList>
            <person name="Kallberg Y."/>
            <person name="Tangrot J."/>
            <person name="Rosling A."/>
        </authorList>
    </citation>
    <scope>NUCLEOTIDE SEQUENCE [LARGE SCALE GENOMIC DNA]</scope>
    <source>
        <strain evidence="2 3">120-4 pot B 10/14</strain>
    </source>
</reference>
<organism evidence="2 3">
    <name type="scientific">Gigaspora margarita</name>
    <dbReference type="NCBI Taxonomy" id="4874"/>
    <lineage>
        <taxon>Eukaryota</taxon>
        <taxon>Fungi</taxon>
        <taxon>Fungi incertae sedis</taxon>
        <taxon>Mucoromycota</taxon>
        <taxon>Glomeromycotina</taxon>
        <taxon>Glomeromycetes</taxon>
        <taxon>Diversisporales</taxon>
        <taxon>Gigasporaceae</taxon>
        <taxon>Gigaspora</taxon>
    </lineage>
</organism>